<name>A0ACC0NZJ4_RHOML</name>
<protein>
    <submittedName>
        <fullName evidence="1">Uncharacterized protein</fullName>
    </submittedName>
</protein>
<proteinExistence type="predicted"/>
<dbReference type="Proteomes" id="UP001062846">
    <property type="component" value="Chromosome 4"/>
</dbReference>
<dbReference type="EMBL" id="CM046391">
    <property type="protein sequence ID" value="KAI8558798.1"/>
    <property type="molecule type" value="Genomic_DNA"/>
</dbReference>
<comment type="caution">
    <text evidence="1">The sequence shown here is derived from an EMBL/GenBank/DDBJ whole genome shotgun (WGS) entry which is preliminary data.</text>
</comment>
<accession>A0ACC0NZJ4</accession>
<keyword evidence="2" id="KW-1185">Reference proteome</keyword>
<organism evidence="1 2">
    <name type="scientific">Rhododendron molle</name>
    <name type="common">Chinese azalea</name>
    <name type="synonym">Azalea mollis</name>
    <dbReference type="NCBI Taxonomy" id="49168"/>
    <lineage>
        <taxon>Eukaryota</taxon>
        <taxon>Viridiplantae</taxon>
        <taxon>Streptophyta</taxon>
        <taxon>Embryophyta</taxon>
        <taxon>Tracheophyta</taxon>
        <taxon>Spermatophyta</taxon>
        <taxon>Magnoliopsida</taxon>
        <taxon>eudicotyledons</taxon>
        <taxon>Gunneridae</taxon>
        <taxon>Pentapetalae</taxon>
        <taxon>asterids</taxon>
        <taxon>Ericales</taxon>
        <taxon>Ericaceae</taxon>
        <taxon>Ericoideae</taxon>
        <taxon>Rhodoreae</taxon>
        <taxon>Rhododendron</taxon>
    </lineage>
</organism>
<evidence type="ECO:0000313" key="2">
    <source>
        <dbReference type="Proteomes" id="UP001062846"/>
    </source>
</evidence>
<reference evidence="1" key="1">
    <citation type="submission" date="2022-02" db="EMBL/GenBank/DDBJ databases">
        <title>Plant Genome Project.</title>
        <authorList>
            <person name="Zhang R.-G."/>
        </authorList>
    </citation>
    <scope>NUCLEOTIDE SEQUENCE</scope>
    <source>
        <strain evidence="1">AT1</strain>
    </source>
</reference>
<gene>
    <name evidence="1" type="ORF">RHMOL_Rhmol04G0124700</name>
</gene>
<evidence type="ECO:0000313" key="1">
    <source>
        <dbReference type="EMBL" id="KAI8558798.1"/>
    </source>
</evidence>
<sequence>MWGGGRNRWGDWRWVPNAVVVPGSEDPTVAMSLVESMAAGEEIPHNLDTHRFLRTIRGNGVGCEGGFVPLIVGGEDGGLGVVVEGVEGGDEGGADAGGDEGLGDLVGDEVELLMPEKKRVWVKRMAWGRERSGGGWRYPNVVD</sequence>